<evidence type="ECO:0000313" key="3">
    <source>
        <dbReference type="Proteomes" id="UP001174136"/>
    </source>
</evidence>
<dbReference type="Proteomes" id="UP001174136">
    <property type="component" value="Unassembled WGS sequence"/>
</dbReference>
<evidence type="ECO:0000256" key="1">
    <source>
        <dbReference type="SAM" id="MobiDB-lite"/>
    </source>
</evidence>
<name>A0AA47M8U3_MERPO</name>
<comment type="caution">
    <text evidence="2">The sequence shown here is derived from an EMBL/GenBank/DDBJ whole genome shotgun (WGS) entry which is preliminary data.</text>
</comment>
<dbReference type="EMBL" id="JAOPHQ010005408">
    <property type="protein sequence ID" value="KAK0135750.1"/>
    <property type="molecule type" value="Genomic_DNA"/>
</dbReference>
<sequence>MAEQECHQEKLQRLEAEDKLIVADQEAPASTRRLQGEKEETECRIEKERQEAALLKKQQEENTARQKSVEYLKRELERLEELKRLKAARARLQVYDESEFYQDQGLKSQNSELPTVVQAIIQVNPVYKLGVSPTKNLHSRI</sequence>
<protein>
    <submittedName>
        <fullName evidence="2">Uncharacterized protein</fullName>
    </submittedName>
</protein>
<keyword evidence="3" id="KW-1185">Reference proteome</keyword>
<proteinExistence type="predicted"/>
<reference evidence="2" key="1">
    <citation type="journal article" date="2023" name="Front. Mar. Sci.">
        <title>A new Merluccius polli reference genome to investigate the effects of global change in West African waters.</title>
        <authorList>
            <person name="Mateo J.L."/>
            <person name="Blanco-Fernandez C."/>
            <person name="Garcia-Vazquez E."/>
            <person name="Machado-Schiaffino G."/>
        </authorList>
    </citation>
    <scope>NUCLEOTIDE SEQUENCE</scope>
    <source>
        <strain evidence="2">C29</strain>
        <tissue evidence="2">Fin</tissue>
    </source>
</reference>
<evidence type="ECO:0000313" key="2">
    <source>
        <dbReference type="EMBL" id="KAK0135750.1"/>
    </source>
</evidence>
<organism evidence="2 3">
    <name type="scientific">Merluccius polli</name>
    <name type="common">Benguela hake</name>
    <name type="synonym">Merluccius cadenati</name>
    <dbReference type="NCBI Taxonomy" id="89951"/>
    <lineage>
        <taxon>Eukaryota</taxon>
        <taxon>Metazoa</taxon>
        <taxon>Chordata</taxon>
        <taxon>Craniata</taxon>
        <taxon>Vertebrata</taxon>
        <taxon>Euteleostomi</taxon>
        <taxon>Actinopterygii</taxon>
        <taxon>Neopterygii</taxon>
        <taxon>Teleostei</taxon>
        <taxon>Neoteleostei</taxon>
        <taxon>Acanthomorphata</taxon>
        <taxon>Zeiogadaria</taxon>
        <taxon>Gadariae</taxon>
        <taxon>Gadiformes</taxon>
        <taxon>Gadoidei</taxon>
        <taxon>Merlucciidae</taxon>
        <taxon>Merluccius</taxon>
    </lineage>
</organism>
<dbReference type="AlphaFoldDB" id="A0AA47M8U3"/>
<feature type="compositionally biased region" description="Basic and acidic residues" evidence="1">
    <location>
        <begin position="34"/>
        <end position="43"/>
    </location>
</feature>
<feature type="region of interest" description="Disordered" evidence="1">
    <location>
        <begin position="17"/>
        <end position="43"/>
    </location>
</feature>
<accession>A0AA47M8U3</accession>
<gene>
    <name evidence="2" type="ORF">N1851_028374</name>
</gene>